<dbReference type="RefSeq" id="WP_211532598.1">
    <property type="nucleotide sequence ID" value="NZ_CP058560.1"/>
</dbReference>
<name>A0A8T8K747_9EURY</name>
<proteinExistence type="predicted"/>
<dbReference type="OrthoDB" id="30884at2157"/>
<dbReference type="PIRSF" id="PIRSF004897">
    <property type="entry name" value="UCP004897_ACT"/>
    <property type="match status" value="1"/>
</dbReference>
<protein>
    <submittedName>
        <fullName evidence="1">Amino acid-binding protein</fullName>
    </submittedName>
</protein>
<dbReference type="SUPFAM" id="SSF55021">
    <property type="entry name" value="ACT-like"/>
    <property type="match status" value="1"/>
</dbReference>
<evidence type="ECO:0000313" key="1">
    <source>
        <dbReference type="EMBL" id="QUH23642.1"/>
    </source>
</evidence>
<evidence type="ECO:0000313" key="2">
    <source>
        <dbReference type="Proteomes" id="UP000681041"/>
    </source>
</evidence>
<dbReference type="InterPro" id="IPR045865">
    <property type="entry name" value="ACT-like_dom_sf"/>
</dbReference>
<dbReference type="EMBL" id="CP058560">
    <property type="protein sequence ID" value="QUH23642.1"/>
    <property type="molecule type" value="Genomic_DNA"/>
</dbReference>
<keyword evidence="2" id="KW-1185">Reference proteome</keyword>
<dbReference type="Proteomes" id="UP000681041">
    <property type="component" value="Chromosome"/>
</dbReference>
<dbReference type="InterPro" id="IPR014424">
    <property type="entry name" value="UCP004897_ACT"/>
</dbReference>
<dbReference type="KEGG" id="meme:HYG87_07635"/>
<dbReference type="GeneID" id="64820626"/>
<organism evidence="1 2">
    <name type="scientific">Methanobacterium alkalithermotolerans</name>
    <dbReference type="NCBI Taxonomy" id="2731220"/>
    <lineage>
        <taxon>Archaea</taxon>
        <taxon>Methanobacteriati</taxon>
        <taxon>Methanobacteriota</taxon>
        <taxon>Methanomada group</taxon>
        <taxon>Methanobacteria</taxon>
        <taxon>Methanobacteriales</taxon>
        <taxon>Methanobacteriaceae</taxon>
        <taxon>Methanobacterium</taxon>
    </lineage>
</organism>
<accession>A0A8T8K747</accession>
<dbReference type="AlphaFoldDB" id="A0A8T8K747"/>
<gene>
    <name evidence="1" type="ORF">HYG87_07635</name>
</gene>
<reference evidence="1" key="1">
    <citation type="submission" date="2020-07" db="EMBL/GenBank/DDBJ databases">
        <title>Methanobacterium. sp. MethCan genome.</title>
        <authorList>
            <person name="Postec A."/>
            <person name="Quemeneur M."/>
        </authorList>
    </citation>
    <scope>NUCLEOTIDE SEQUENCE</scope>
    <source>
        <strain evidence="1">MethCAN</strain>
    </source>
</reference>
<sequence length="167" mass="18437">MWKKISHKFEKYPARMNVARKIVDLGLRVDKTGKIYCKDVLISDVALSRSVGVDRRTIKSTVDVILKDQQLSEIFENILPAGALLKNVARSLDFGIVEIEAEAGNPGILSQASGLISAEGISIRQAHAGDPELEENPRLTIITEKPIPGKLLSKFLEISNVKRVSIY</sequence>